<proteinExistence type="inferred from homology"/>
<dbReference type="eggNOG" id="KOG0158">
    <property type="taxonomic scope" value="Eukaryota"/>
</dbReference>
<evidence type="ECO:0000256" key="2">
    <source>
        <dbReference type="ARBA" id="ARBA00010617"/>
    </source>
</evidence>
<evidence type="ECO:0000256" key="9">
    <source>
        <dbReference type="SAM" id="Phobius"/>
    </source>
</evidence>
<dbReference type="InParanoid" id="G4TSH0"/>
<evidence type="ECO:0000256" key="1">
    <source>
        <dbReference type="ARBA" id="ARBA00001971"/>
    </source>
</evidence>
<dbReference type="GO" id="GO:0005506">
    <property type="term" value="F:iron ion binding"/>
    <property type="evidence" value="ECO:0007669"/>
    <property type="project" value="InterPro"/>
</dbReference>
<comment type="similarity">
    <text evidence="2">Belongs to the cytochrome P450 family.</text>
</comment>
<evidence type="ECO:0000256" key="3">
    <source>
        <dbReference type="ARBA" id="ARBA00022617"/>
    </source>
</evidence>
<feature type="transmembrane region" description="Helical" evidence="9">
    <location>
        <begin position="20"/>
        <end position="39"/>
    </location>
</feature>
<dbReference type="GO" id="GO:0016705">
    <property type="term" value="F:oxidoreductase activity, acting on paired donors, with incorporation or reduction of molecular oxygen"/>
    <property type="evidence" value="ECO:0007669"/>
    <property type="project" value="InterPro"/>
</dbReference>
<feature type="binding site" description="axial binding residue" evidence="8">
    <location>
        <position position="481"/>
    </location>
    <ligand>
        <name>heme</name>
        <dbReference type="ChEBI" id="CHEBI:30413"/>
    </ligand>
    <ligandPart>
        <name>Fe</name>
        <dbReference type="ChEBI" id="CHEBI:18248"/>
    </ligandPart>
</feature>
<keyword evidence="5" id="KW-0560">Oxidoreductase</keyword>
<dbReference type="PRINTS" id="PR00463">
    <property type="entry name" value="EP450I"/>
</dbReference>
<dbReference type="PANTHER" id="PTHR24292:SF102">
    <property type="entry name" value="CYTOCHROME P450 FAMILY-RELATED"/>
    <property type="match status" value="1"/>
</dbReference>
<dbReference type="EMBL" id="CAFZ01000295">
    <property type="protein sequence ID" value="CCA74263.1"/>
    <property type="molecule type" value="Genomic_DNA"/>
</dbReference>
<dbReference type="InterPro" id="IPR050476">
    <property type="entry name" value="Insect_CytP450_Detox"/>
</dbReference>
<evidence type="ECO:0000256" key="7">
    <source>
        <dbReference type="ARBA" id="ARBA00023033"/>
    </source>
</evidence>
<keyword evidence="7" id="KW-0503">Monooxygenase</keyword>
<organism evidence="10 11">
    <name type="scientific">Serendipita indica (strain DSM 11827)</name>
    <name type="common">Root endophyte fungus</name>
    <name type="synonym">Piriformospora indica</name>
    <dbReference type="NCBI Taxonomy" id="1109443"/>
    <lineage>
        <taxon>Eukaryota</taxon>
        <taxon>Fungi</taxon>
        <taxon>Dikarya</taxon>
        <taxon>Basidiomycota</taxon>
        <taxon>Agaricomycotina</taxon>
        <taxon>Agaricomycetes</taxon>
        <taxon>Sebacinales</taxon>
        <taxon>Serendipitaceae</taxon>
        <taxon>Serendipita</taxon>
    </lineage>
</organism>
<protein>
    <recommendedName>
        <fullName evidence="12">Cytochrome P450</fullName>
    </recommendedName>
</protein>
<dbReference type="OMA" id="ICALEKW"/>
<evidence type="ECO:0000256" key="8">
    <source>
        <dbReference type="PIRSR" id="PIRSR602401-1"/>
    </source>
</evidence>
<dbReference type="AlphaFoldDB" id="G4TSH0"/>
<name>G4TSH0_SERID</name>
<dbReference type="Proteomes" id="UP000007148">
    <property type="component" value="Unassembled WGS sequence"/>
</dbReference>
<accession>G4TSH0</accession>
<keyword evidence="9" id="KW-0812">Transmembrane</keyword>
<dbReference type="InterPro" id="IPR002401">
    <property type="entry name" value="Cyt_P450_E_grp-I"/>
</dbReference>
<reference evidence="10 11" key="1">
    <citation type="journal article" date="2011" name="PLoS Pathog.">
        <title>Endophytic Life Strategies Decoded by Genome and Transcriptome Analyses of the Mutualistic Root Symbiont Piriformospora indica.</title>
        <authorList>
            <person name="Zuccaro A."/>
            <person name="Lahrmann U."/>
            <person name="Guldener U."/>
            <person name="Langen G."/>
            <person name="Pfiffi S."/>
            <person name="Biedenkopf D."/>
            <person name="Wong P."/>
            <person name="Samans B."/>
            <person name="Grimm C."/>
            <person name="Basiewicz M."/>
            <person name="Murat C."/>
            <person name="Martin F."/>
            <person name="Kogel K.H."/>
        </authorList>
    </citation>
    <scope>NUCLEOTIDE SEQUENCE [LARGE SCALE GENOMIC DNA]</scope>
    <source>
        <strain evidence="10 11">DSM 11827</strain>
    </source>
</reference>
<evidence type="ECO:0000256" key="4">
    <source>
        <dbReference type="ARBA" id="ARBA00022723"/>
    </source>
</evidence>
<dbReference type="Gene3D" id="1.10.630.10">
    <property type="entry name" value="Cytochrome P450"/>
    <property type="match status" value="1"/>
</dbReference>
<gene>
    <name evidence="10" type="ORF">PIIN_08216</name>
</gene>
<keyword evidence="3 8" id="KW-0349">Heme</keyword>
<sequence length="545" mass="61709">MPSSNTLMQAIDDPRGIPVTQWIATLTAIGVVILVGQALRARRMLSEVKNLPGVKYFLSTQSMLTVFFPYIPYVNPGWVYIPFPVYKAYNSDVVTVTGLFPRPTVILCVADASVAKEIAMNRAAFPKPVELYSSIDVYGPNVVSLEGDEWKMHRKITAPSFNERNNRLVFDETTKITLELFALWGKNDNKPVTVTNMVNVMEKFTLMVIARAAFAIEFGWEEDKAERPKGRTHSFSGALRTILEHLLLRIALPDSILGLWKSGRETRSAFREFKARRSDYMLEVIEERRINPEGRQRADVLSNMLDAVAEEAERKELGAYSFGDTEMLRNMFIFLLAGHETTAHSLSFVLALLAVHQDVQEAAYQSLQKLVPIGESLSYSHITKWTYGLAIFYEALRLFPPVTSIPKYAAESTSITTYSNDGQNTPVVIPVPKGTVVNISMLGLHYNPKYWSDPYRFNPERFLGEYNKDAFFPFASGPRACMGRRFGEIEAVTFIAQLVHTYRFTAAEGPPNETQEQLERRLLEWKLGIPTLHPVKVPLTFTRRI</sequence>
<dbReference type="GO" id="GO:0020037">
    <property type="term" value="F:heme binding"/>
    <property type="evidence" value="ECO:0007669"/>
    <property type="project" value="InterPro"/>
</dbReference>
<keyword evidence="11" id="KW-1185">Reference proteome</keyword>
<dbReference type="InterPro" id="IPR001128">
    <property type="entry name" value="Cyt_P450"/>
</dbReference>
<dbReference type="STRING" id="1109443.G4TSH0"/>
<keyword evidence="6 8" id="KW-0408">Iron</keyword>
<dbReference type="PRINTS" id="PR00385">
    <property type="entry name" value="P450"/>
</dbReference>
<evidence type="ECO:0008006" key="12">
    <source>
        <dbReference type="Google" id="ProtNLM"/>
    </source>
</evidence>
<keyword evidence="4 8" id="KW-0479">Metal-binding</keyword>
<dbReference type="HOGENOM" id="CLU_001570_25_0_1"/>
<dbReference type="OrthoDB" id="1470350at2759"/>
<dbReference type="PANTHER" id="PTHR24292">
    <property type="entry name" value="CYTOCHROME P450"/>
    <property type="match status" value="1"/>
</dbReference>
<evidence type="ECO:0000256" key="5">
    <source>
        <dbReference type="ARBA" id="ARBA00023002"/>
    </source>
</evidence>
<keyword evidence="9" id="KW-0472">Membrane</keyword>
<comment type="caution">
    <text evidence="10">The sequence shown here is derived from an EMBL/GenBank/DDBJ whole genome shotgun (WGS) entry which is preliminary data.</text>
</comment>
<dbReference type="GO" id="GO:0004497">
    <property type="term" value="F:monooxygenase activity"/>
    <property type="evidence" value="ECO:0007669"/>
    <property type="project" value="UniProtKB-KW"/>
</dbReference>
<comment type="cofactor">
    <cofactor evidence="1 8">
        <name>heme</name>
        <dbReference type="ChEBI" id="CHEBI:30413"/>
    </cofactor>
</comment>
<evidence type="ECO:0000256" key="6">
    <source>
        <dbReference type="ARBA" id="ARBA00023004"/>
    </source>
</evidence>
<evidence type="ECO:0000313" key="11">
    <source>
        <dbReference type="Proteomes" id="UP000007148"/>
    </source>
</evidence>
<dbReference type="SUPFAM" id="SSF48264">
    <property type="entry name" value="Cytochrome P450"/>
    <property type="match status" value="1"/>
</dbReference>
<dbReference type="InterPro" id="IPR036396">
    <property type="entry name" value="Cyt_P450_sf"/>
</dbReference>
<evidence type="ECO:0000313" key="10">
    <source>
        <dbReference type="EMBL" id="CCA74263.1"/>
    </source>
</evidence>
<dbReference type="Pfam" id="PF00067">
    <property type="entry name" value="p450"/>
    <property type="match status" value="1"/>
</dbReference>
<keyword evidence="9" id="KW-1133">Transmembrane helix</keyword>